<dbReference type="InterPro" id="IPR029063">
    <property type="entry name" value="SAM-dependent_MTases_sf"/>
</dbReference>
<evidence type="ECO:0000256" key="1">
    <source>
        <dbReference type="ARBA" id="ARBA00022723"/>
    </source>
</evidence>
<dbReference type="GO" id="GO:0008168">
    <property type="term" value="F:methyltransferase activity"/>
    <property type="evidence" value="ECO:0007669"/>
    <property type="project" value="InterPro"/>
</dbReference>
<dbReference type="InterPro" id="IPR005299">
    <property type="entry name" value="MeTrfase_7"/>
</dbReference>
<proteinExistence type="predicted"/>
<dbReference type="InterPro" id="IPR042086">
    <property type="entry name" value="MeTrfase_capping"/>
</dbReference>
<dbReference type="Gene3D" id="3.40.50.150">
    <property type="entry name" value="Vaccinia Virus protein VP39"/>
    <property type="match status" value="1"/>
</dbReference>
<dbReference type="Pfam" id="PF03492">
    <property type="entry name" value="Methyltransf_7"/>
    <property type="match status" value="1"/>
</dbReference>
<name>A0A9Q0K606_9MAGN</name>
<gene>
    <name evidence="3" type="ORF">NE237_024081</name>
</gene>
<accession>A0A9Q0K606</accession>
<keyword evidence="2" id="KW-0460">Magnesium</keyword>
<sequence length="388" mass="44057">MEVSQVLHMNGGNGDNSYTINSIHQKLGITKAKLVVIGSISDLYTTNSPRCLRVADLGCSSGPNTLLVITEIIEAIDEICRQLNHDMPKFQVFLNDLSSNDFNTIFKTLPTFYEQLRKDKGGKFGPCFIVGIPDSFYERLFPSTTIDFFHSSYSLHWLSQVPPMVEINKDNIYLARTSPPSVLQAYTEQFQKDFSLFLNLRSKEITPKGRMNPLAKSGSWELLSKSLNDLVSEGLIEEAKVDSFNLPFYMPSCKEVEAIICGEGSFYLDQLEIFEINWDGSDDDDNREFTFDRFISGQKVAKLVRAVTELLIACHFGNAVTDVLFNKYIEYVGNHLWRRLWWHGIAKDDAIREIRAAIDSNRRPQLLELVLQTSESVAPKACKMCFGR</sequence>
<keyword evidence="4" id="KW-1185">Reference proteome</keyword>
<comment type="caution">
    <text evidence="3">The sequence shown here is derived from an EMBL/GenBank/DDBJ whole genome shotgun (WGS) entry which is preliminary data.</text>
</comment>
<dbReference type="OrthoDB" id="1523883at2759"/>
<dbReference type="SUPFAM" id="SSF53335">
    <property type="entry name" value="S-adenosyl-L-methionine-dependent methyltransferases"/>
    <property type="match status" value="1"/>
</dbReference>
<evidence type="ECO:0000313" key="3">
    <source>
        <dbReference type="EMBL" id="KAJ4964142.1"/>
    </source>
</evidence>
<dbReference type="EMBL" id="JAMYWD010000008">
    <property type="protein sequence ID" value="KAJ4964142.1"/>
    <property type="molecule type" value="Genomic_DNA"/>
</dbReference>
<organism evidence="3 4">
    <name type="scientific">Protea cynaroides</name>
    <dbReference type="NCBI Taxonomy" id="273540"/>
    <lineage>
        <taxon>Eukaryota</taxon>
        <taxon>Viridiplantae</taxon>
        <taxon>Streptophyta</taxon>
        <taxon>Embryophyta</taxon>
        <taxon>Tracheophyta</taxon>
        <taxon>Spermatophyta</taxon>
        <taxon>Magnoliopsida</taxon>
        <taxon>Proteales</taxon>
        <taxon>Proteaceae</taxon>
        <taxon>Protea</taxon>
    </lineage>
</organism>
<dbReference type="GO" id="GO:0046872">
    <property type="term" value="F:metal ion binding"/>
    <property type="evidence" value="ECO:0007669"/>
    <property type="project" value="UniProtKB-KW"/>
</dbReference>
<keyword evidence="1" id="KW-0479">Metal-binding</keyword>
<dbReference type="Gene3D" id="1.10.1200.270">
    <property type="entry name" value="Methyltransferase, alpha-helical capping domain"/>
    <property type="match status" value="1"/>
</dbReference>
<dbReference type="AlphaFoldDB" id="A0A9Q0K606"/>
<dbReference type="Proteomes" id="UP001141806">
    <property type="component" value="Unassembled WGS sequence"/>
</dbReference>
<evidence type="ECO:0000313" key="4">
    <source>
        <dbReference type="Proteomes" id="UP001141806"/>
    </source>
</evidence>
<reference evidence="3" key="1">
    <citation type="journal article" date="2023" name="Plant J.">
        <title>The genome of the king protea, Protea cynaroides.</title>
        <authorList>
            <person name="Chang J."/>
            <person name="Duong T.A."/>
            <person name="Schoeman C."/>
            <person name="Ma X."/>
            <person name="Roodt D."/>
            <person name="Barker N."/>
            <person name="Li Z."/>
            <person name="Van de Peer Y."/>
            <person name="Mizrachi E."/>
        </authorList>
    </citation>
    <scope>NUCLEOTIDE SEQUENCE</scope>
    <source>
        <tissue evidence="3">Young leaves</tissue>
    </source>
</reference>
<protein>
    <submittedName>
        <fullName evidence="3">Uncharacterized protein</fullName>
    </submittedName>
</protein>
<dbReference type="PANTHER" id="PTHR31009">
    <property type="entry name" value="S-ADENOSYL-L-METHIONINE:CARBOXYL METHYLTRANSFERASE FAMILY PROTEIN"/>
    <property type="match status" value="1"/>
</dbReference>
<evidence type="ECO:0000256" key="2">
    <source>
        <dbReference type="ARBA" id="ARBA00022842"/>
    </source>
</evidence>